<accession>A0ACB8U939</accession>
<comment type="caution">
    <text evidence="1">The sequence shown here is derived from an EMBL/GenBank/DDBJ whole genome shotgun (WGS) entry which is preliminary data.</text>
</comment>
<gene>
    <name evidence="1" type="ORF">BDY19DRAFT_737473</name>
</gene>
<organism evidence="1 2">
    <name type="scientific">Irpex rosettiformis</name>
    <dbReference type="NCBI Taxonomy" id="378272"/>
    <lineage>
        <taxon>Eukaryota</taxon>
        <taxon>Fungi</taxon>
        <taxon>Dikarya</taxon>
        <taxon>Basidiomycota</taxon>
        <taxon>Agaricomycotina</taxon>
        <taxon>Agaricomycetes</taxon>
        <taxon>Polyporales</taxon>
        <taxon>Irpicaceae</taxon>
        <taxon>Irpex</taxon>
    </lineage>
</organism>
<protein>
    <submittedName>
        <fullName evidence="1">Saccharopine dehydrogenase-domain-containing protein</fullName>
    </submittedName>
</protein>
<dbReference type="EMBL" id="MU274907">
    <property type="protein sequence ID" value="KAI0090822.1"/>
    <property type="molecule type" value="Genomic_DNA"/>
</dbReference>
<name>A0ACB8U939_9APHY</name>
<proteinExistence type="predicted"/>
<evidence type="ECO:0000313" key="2">
    <source>
        <dbReference type="Proteomes" id="UP001055072"/>
    </source>
</evidence>
<sequence length="431" mass="47032">MVDILVIGATGYTGSLIVRYLNQHPEKSKFSLGIAGRSKSKLAELKQELSLPSSVQEFYVDVTKQNEVDQVVQAAKVVINAVGPYWTWGTPVLGACARLGKHYVDLTGEQHWVREMILQYDYVASKTHAIIVPACGFDSVPSELAVFLSNKTLKALAGPETEIDTSITAFDVTGAVSGGTLSTFITAIEDVPRSKLKIAHRDWALSTHLRGARRLPKRLWYVLPFSNPPVFGGVWFMGSANKAIVQRTWGLNERAAKDHSSPENKLHTYGSQFKYDEFMVTGSKFSSIVLSLGIAFGLAAMLITPIRWLVKKLSYQPGSGPTGEQLKSHRMEVTNVSSSVATTSKPATHVRTVLKAQVDPGYVLASVMIAESALSLLLSESELPDWVREGGVLTPASALGDVLVKRLEASKQISFESEVVLGREAESRKSR</sequence>
<dbReference type="Proteomes" id="UP001055072">
    <property type="component" value="Unassembled WGS sequence"/>
</dbReference>
<keyword evidence="2" id="KW-1185">Reference proteome</keyword>
<evidence type="ECO:0000313" key="1">
    <source>
        <dbReference type="EMBL" id="KAI0090822.1"/>
    </source>
</evidence>
<reference evidence="1" key="1">
    <citation type="journal article" date="2021" name="Environ. Microbiol.">
        <title>Gene family expansions and transcriptome signatures uncover fungal adaptations to wood decay.</title>
        <authorList>
            <person name="Hage H."/>
            <person name="Miyauchi S."/>
            <person name="Viragh M."/>
            <person name="Drula E."/>
            <person name="Min B."/>
            <person name="Chaduli D."/>
            <person name="Navarro D."/>
            <person name="Favel A."/>
            <person name="Norest M."/>
            <person name="Lesage-Meessen L."/>
            <person name="Balint B."/>
            <person name="Merenyi Z."/>
            <person name="de Eugenio L."/>
            <person name="Morin E."/>
            <person name="Martinez A.T."/>
            <person name="Baldrian P."/>
            <person name="Stursova M."/>
            <person name="Martinez M.J."/>
            <person name="Novotny C."/>
            <person name="Magnuson J.K."/>
            <person name="Spatafora J.W."/>
            <person name="Maurice S."/>
            <person name="Pangilinan J."/>
            <person name="Andreopoulos W."/>
            <person name="LaButti K."/>
            <person name="Hundley H."/>
            <person name="Na H."/>
            <person name="Kuo A."/>
            <person name="Barry K."/>
            <person name="Lipzen A."/>
            <person name="Henrissat B."/>
            <person name="Riley R."/>
            <person name="Ahrendt S."/>
            <person name="Nagy L.G."/>
            <person name="Grigoriev I.V."/>
            <person name="Martin F."/>
            <person name="Rosso M.N."/>
        </authorList>
    </citation>
    <scope>NUCLEOTIDE SEQUENCE</scope>
    <source>
        <strain evidence="1">CBS 384.51</strain>
    </source>
</reference>